<organism evidence="1 2">
    <name type="scientific">Bradyrhizobium iriomotense</name>
    <dbReference type="NCBI Taxonomy" id="441950"/>
    <lineage>
        <taxon>Bacteria</taxon>
        <taxon>Pseudomonadati</taxon>
        <taxon>Pseudomonadota</taxon>
        <taxon>Alphaproteobacteria</taxon>
        <taxon>Hyphomicrobiales</taxon>
        <taxon>Nitrobacteraceae</taxon>
        <taxon>Bradyrhizobium</taxon>
    </lineage>
</organism>
<name>A0ABQ6AYH0_9BRAD</name>
<sequence>MMLPTTFSQASPLWRVQALLQTFTLGRLGVFDLIFVDLRLAIVALVARSLLGAADAVVSHVMARAWQGARFAQDITAAATMVAAAGR</sequence>
<protein>
    <submittedName>
        <fullName evidence="1">Uncharacterized protein</fullName>
    </submittedName>
</protein>
<proteinExistence type="predicted"/>
<accession>A0ABQ6AYH0</accession>
<dbReference type="RefSeq" id="WP_284267948.1">
    <property type="nucleotide sequence ID" value="NZ_BSOW01000013.1"/>
</dbReference>
<reference evidence="2" key="1">
    <citation type="journal article" date="2019" name="Int. J. Syst. Evol. Microbiol.">
        <title>The Global Catalogue of Microorganisms (GCM) 10K type strain sequencing project: providing services to taxonomists for standard genome sequencing and annotation.</title>
        <authorList>
            <consortium name="The Broad Institute Genomics Platform"/>
            <consortium name="The Broad Institute Genome Sequencing Center for Infectious Disease"/>
            <person name="Wu L."/>
            <person name="Ma J."/>
        </authorList>
    </citation>
    <scope>NUCLEOTIDE SEQUENCE [LARGE SCALE GENOMIC DNA]</scope>
    <source>
        <strain evidence="2">NBRC 102520</strain>
    </source>
</reference>
<evidence type="ECO:0000313" key="1">
    <source>
        <dbReference type="EMBL" id="GLR87224.1"/>
    </source>
</evidence>
<dbReference type="EMBL" id="BSOW01000013">
    <property type="protein sequence ID" value="GLR87224.1"/>
    <property type="molecule type" value="Genomic_DNA"/>
</dbReference>
<evidence type="ECO:0000313" key="2">
    <source>
        <dbReference type="Proteomes" id="UP001156905"/>
    </source>
</evidence>
<gene>
    <name evidence="1" type="ORF">GCM10007857_39350</name>
</gene>
<keyword evidence="2" id="KW-1185">Reference proteome</keyword>
<comment type="caution">
    <text evidence="1">The sequence shown here is derived from an EMBL/GenBank/DDBJ whole genome shotgun (WGS) entry which is preliminary data.</text>
</comment>
<dbReference type="Proteomes" id="UP001156905">
    <property type="component" value="Unassembled WGS sequence"/>
</dbReference>